<evidence type="ECO:0000313" key="1">
    <source>
        <dbReference type="EMBL" id="SKA29938.1"/>
    </source>
</evidence>
<sequence length="96" mass="10912">MGPDWFVIQWIYTYRMSTTKRLKACYLRWAKRPDSPTGVSQTDITLSIKIDAFIKELEAAKELGLSDTNGWLDCLIVENASPEGGGRYSHKLIMRG</sequence>
<accession>A0A1T4SPX9</accession>
<dbReference type="STRING" id="634771.SAMN04488128_103192"/>
<reference evidence="2" key="1">
    <citation type="submission" date="2017-02" db="EMBL/GenBank/DDBJ databases">
        <authorList>
            <person name="Varghese N."/>
            <person name="Submissions S."/>
        </authorList>
    </citation>
    <scope>NUCLEOTIDE SEQUENCE [LARGE SCALE GENOMIC DNA]</scope>
    <source>
        <strain evidence="2">DSM 22224</strain>
    </source>
</reference>
<gene>
    <name evidence="1" type="ORF">SAMN04488128_103192</name>
</gene>
<organism evidence="1 2">
    <name type="scientific">Chitinophaga eiseniae</name>
    <dbReference type="NCBI Taxonomy" id="634771"/>
    <lineage>
        <taxon>Bacteria</taxon>
        <taxon>Pseudomonadati</taxon>
        <taxon>Bacteroidota</taxon>
        <taxon>Chitinophagia</taxon>
        <taxon>Chitinophagales</taxon>
        <taxon>Chitinophagaceae</taxon>
        <taxon>Chitinophaga</taxon>
    </lineage>
</organism>
<keyword evidence="2" id="KW-1185">Reference proteome</keyword>
<dbReference type="Proteomes" id="UP000190367">
    <property type="component" value="Unassembled WGS sequence"/>
</dbReference>
<evidence type="ECO:0000313" key="2">
    <source>
        <dbReference type="Proteomes" id="UP000190367"/>
    </source>
</evidence>
<proteinExistence type="predicted"/>
<protein>
    <submittedName>
        <fullName evidence="1">Uncharacterized protein</fullName>
    </submittedName>
</protein>
<name>A0A1T4SPX9_9BACT</name>
<dbReference type="AlphaFoldDB" id="A0A1T4SPX9"/>
<dbReference type="EMBL" id="FUWZ01000003">
    <property type="protein sequence ID" value="SKA29938.1"/>
    <property type="molecule type" value="Genomic_DNA"/>
</dbReference>